<organism evidence="2">
    <name type="scientific">Ananas comosus var. bracteatus</name>
    <name type="common">red pineapple</name>
    <dbReference type="NCBI Taxonomy" id="296719"/>
    <lineage>
        <taxon>Eukaryota</taxon>
        <taxon>Viridiplantae</taxon>
        <taxon>Streptophyta</taxon>
        <taxon>Embryophyta</taxon>
        <taxon>Tracheophyta</taxon>
        <taxon>Spermatophyta</taxon>
        <taxon>Magnoliopsida</taxon>
        <taxon>Liliopsida</taxon>
        <taxon>Poales</taxon>
        <taxon>Bromeliaceae</taxon>
        <taxon>Bromelioideae</taxon>
        <taxon>Ananas</taxon>
    </lineage>
</organism>
<dbReference type="AlphaFoldDB" id="A0A6V7Q6E3"/>
<accession>A0A6V7Q6E3</accession>
<dbReference type="EMBL" id="LR862133">
    <property type="protein sequence ID" value="CAD1838784.1"/>
    <property type="molecule type" value="Genomic_DNA"/>
</dbReference>
<evidence type="ECO:0000313" key="2">
    <source>
        <dbReference type="EMBL" id="CAD1838784.1"/>
    </source>
</evidence>
<reference evidence="2" key="1">
    <citation type="submission" date="2020-07" db="EMBL/GenBank/DDBJ databases">
        <authorList>
            <person name="Lin J."/>
        </authorList>
    </citation>
    <scope>NUCLEOTIDE SEQUENCE</scope>
</reference>
<name>A0A6V7Q6E3_ANACO</name>
<sequence length="100" mass="10700">MGGFHPPRLRCYHHHHSPLLNPNALLLPPHTKRLRLSTLSSLAHLPAAAAAENFPASPPPRRAPSVTTPSSRRSRNPAASPMPAACSTKCRSEMSSPGTL</sequence>
<gene>
    <name evidence="2" type="ORF">CB5_LOCUS21995</name>
</gene>
<evidence type="ECO:0000256" key="1">
    <source>
        <dbReference type="SAM" id="MobiDB-lite"/>
    </source>
</evidence>
<protein>
    <submittedName>
        <fullName evidence="2">Uncharacterized protein</fullName>
    </submittedName>
</protein>
<feature type="region of interest" description="Disordered" evidence="1">
    <location>
        <begin position="50"/>
        <end position="100"/>
    </location>
</feature>
<feature type="compositionally biased region" description="Low complexity" evidence="1">
    <location>
        <begin position="63"/>
        <end position="85"/>
    </location>
</feature>
<proteinExistence type="predicted"/>